<feature type="compositionally biased region" description="Acidic residues" evidence="1">
    <location>
        <begin position="59"/>
        <end position="68"/>
    </location>
</feature>
<comment type="caution">
    <text evidence="2">The sequence shown here is derived from an EMBL/GenBank/DDBJ whole genome shotgun (WGS) entry which is preliminary data.</text>
</comment>
<sequence>MRREPPLPPSSKERRVVAHCSMRKLRGVDGQNLQGRRAAGWAQLDAVEDAQNSSHQPEQDESEPDAEQDSVQGVRRLMKEEHRAVVAGRHRRGCEALDQTDKWRV</sequence>
<keyword evidence="3" id="KW-1185">Reference proteome</keyword>
<dbReference type="InParanoid" id="A0A2P5HQQ1"/>
<organism evidence="2 3">
    <name type="scientific">Diaporthe helianthi</name>
    <dbReference type="NCBI Taxonomy" id="158607"/>
    <lineage>
        <taxon>Eukaryota</taxon>
        <taxon>Fungi</taxon>
        <taxon>Dikarya</taxon>
        <taxon>Ascomycota</taxon>
        <taxon>Pezizomycotina</taxon>
        <taxon>Sordariomycetes</taxon>
        <taxon>Sordariomycetidae</taxon>
        <taxon>Diaporthales</taxon>
        <taxon>Diaporthaceae</taxon>
        <taxon>Diaporthe</taxon>
    </lineage>
</organism>
<dbReference type="EMBL" id="MAVT02000973">
    <property type="protein sequence ID" value="POS72558.1"/>
    <property type="molecule type" value="Genomic_DNA"/>
</dbReference>
<protein>
    <submittedName>
        <fullName evidence="2">Uncharacterized protein</fullName>
    </submittedName>
</protein>
<accession>A0A2P5HQQ1</accession>
<gene>
    <name evidence="2" type="ORF">DHEL01_v209047</name>
</gene>
<name>A0A2P5HQQ1_DIAHE</name>
<reference evidence="2" key="1">
    <citation type="submission" date="2017-09" db="EMBL/GenBank/DDBJ databases">
        <title>Polyketide synthases of a Diaporthe helianthi virulent isolate.</title>
        <authorList>
            <person name="Baroncelli R."/>
        </authorList>
    </citation>
    <scope>NUCLEOTIDE SEQUENCE [LARGE SCALE GENOMIC DNA]</scope>
    <source>
        <strain evidence="2">7/96</strain>
    </source>
</reference>
<proteinExistence type="predicted"/>
<dbReference type="Proteomes" id="UP000094444">
    <property type="component" value="Unassembled WGS sequence"/>
</dbReference>
<feature type="region of interest" description="Disordered" evidence="1">
    <location>
        <begin position="27"/>
        <end position="75"/>
    </location>
</feature>
<dbReference type="AlphaFoldDB" id="A0A2P5HQQ1"/>
<evidence type="ECO:0000313" key="2">
    <source>
        <dbReference type="EMBL" id="POS72558.1"/>
    </source>
</evidence>
<evidence type="ECO:0000313" key="3">
    <source>
        <dbReference type="Proteomes" id="UP000094444"/>
    </source>
</evidence>
<evidence type="ECO:0000256" key="1">
    <source>
        <dbReference type="SAM" id="MobiDB-lite"/>
    </source>
</evidence>